<sequence length="341" mass="37716">MSAKKLLQPLAAQLHASFSASGRPYSHLHLHQLFHAAIGSVAPQVAIQDKLPIQVCRDNETRQYNLYAAVERAKTCLGLTDLQAVGVAEEVIEVLRTAGIGVNQVRLLLDPSFSSKTRKKAFKALCKNLDLNELGDRFVPKTATLAIAAGIAPPPKMSWKDRFALAANSPMRGPSELISMVNRDECYLWVFPPTDHHATAPATHDRFFGEKTHPSAEMGMGFSIIDSGWTRPKYPLSRQSQETFIQYSLSAPMWSWRAQSDTWRLGNILRSRILDGAPWHNEPLSDVLPSGLKSLPRIYGCETCRTLFIENHSDYPDVPTQCQCGEASSTGDQNESSALNS</sequence>
<dbReference type="EMBL" id="CP050951">
    <property type="protein sequence ID" value="QJQ07922.1"/>
    <property type="molecule type" value="Genomic_DNA"/>
</dbReference>
<reference evidence="5 12" key="5">
    <citation type="submission" date="2018-03" db="EMBL/GenBank/DDBJ databases">
        <title>Draft genome of Pseudomonas putida strain KH-21-114.</title>
        <authorList>
            <person name="Yoshizawa S."/>
            <person name="Khan N.H."/>
            <person name="Nishimura M."/>
            <person name="Chiura H.X."/>
            <person name="Ogura Y."/>
            <person name="Hayashi T."/>
            <person name="Kogure K."/>
        </authorList>
    </citation>
    <scope>NUCLEOTIDE SEQUENCE [LARGE SCALE GENOMIC DNA]</scope>
    <source>
        <strain evidence="5 12">KH-21-114</strain>
    </source>
</reference>
<evidence type="ECO:0000313" key="1">
    <source>
        <dbReference type="EMBL" id="ANY85664.1"/>
    </source>
</evidence>
<evidence type="ECO:0000313" key="15">
    <source>
        <dbReference type="Proteomes" id="UP000515680"/>
    </source>
</evidence>
<accession>A0A059V6D1</accession>
<dbReference type="AlphaFoldDB" id="A0A059V6D1"/>
<dbReference type="Proteomes" id="UP001217741">
    <property type="component" value="Unassembled WGS sequence"/>
</dbReference>
<dbReference type="OrthoDB" id="6781881at2"/>
<dbReference type="EMBL" id="CP039371">
    <property type="protein sequence ID" value="QCI09963.1"/>
    <property type="molecule type" value="Genomic_DNA"/>
</dbReference>
<reference evidence="5 12" key="4">
    <citation type="submission" date="2016-08" db="EMBL/GenBank/DDBJ databases">
        <authorList>
            <person name="Seilhamer J.J."/>
        </authorList>
    </citation>
    <scope>NUCLEOTIDE SEQUENCE [LARGE SCALE GENOMIC DNA]</scope>
    <source>
        <strain evidence="5 12">KH-21-114</strain>
    </source>
</reference>
<dbReference type="Proteomes" id="UP000516786">
    <property type="component" value="Chromosome"/>
</dbReference>
<dbReference type="EMBL" id="RJAI01000099">
    <property type="protein sequence ID" value="RNF78201.1"/>
    <property type="molecule type" value="Genomic_DNA"/>
</dbReference>
<evidence type="ECO:0000313" key="4">
    <source>
        <dbReference type="EMBL" id="MDF3874488.1"/>
    </source>
</evidence>
<dbReference type="GeneID" id="97165526"/>
<dbReference type="EMBL" id="JARJLO010000426">
    <property type="protein sequence ID" value="MDF3874488.1"/>
    <property type="molecule type" value="Genomic_DNA"/>
</dbReference>
<dbReference type="PATRIC" id="fig|303.167.peg.6137"/>
<dbReference type="EMBL" id="MINH01000021">
    <property type="protein sequence ID" value="POG04856.1"/>
    <property type="molecule type" value="Genomic_DNA"/>
</dbReference>
<dbReference type="Proteomes" id="UP000515680">
    <property type="component" value="Chromosome"/>
</dbReference>
<dbReference type="EMBL" id="CP061723">
    <property type="protein sequence ID" value="QOC98202.1"/>
    <property type="molecule type" value="Genomic_DNA"/>
</dbReference>
<evidence type="ECO:0000313" key="3">
    <source>
        <dbReference type="EMBL" id="KPM66200.1"/>
    </source>
</evidence>
<dbReference type="Proteomes" id="UP000050437">
    <property type="component" value="Unassembled WGS sequence"/>
</dbReference>
<dbReference type="KEGG" id="ppud:DW66_5814"/>
<reference evidence="1" key="3">
    <citation type="submission" date="2016-07" db="EMBL/GenBank/DDBJ databases">
        <title>New class B carbapenemase carried by novel plasmid in Pseudomonas putida enviromental strain in eastern Amazonia.</title>
        <authorList>
            <person name="Souza C.O."/>
            <person name="Lima K.V."/>
            <person name="Brasiliense D.M."/>
            <person name="Perez-Chaparro P.J."/>
            <person name="Mamizuka E.M."/>
            <person name="Lima M.O."/>
            <person name="Lima L.N."/>
            <person name="McCulloch J.A."/>
        </authorList>
    </citation>
    <scope>NUCLEOTIDE SEQUENCE [LARGE SCALE GENOMIC DNA]</scope>
    <source>
        <strain evidence="1">IEC33019</strain>
    </source>
</reference>
<reference evidence="3 10" key="1">
    <citation type="submission" date="2015-10" db="EMBL/GenBank/DDBJ databases">
        <title>Pseudomonas putida clinical strains.</title>
        <authorList>
            <person name="Molina L."/>
            <person name="Udaondo Z."/>
        </authorList>
    </citation>
    <scope>NUCLEOTIDE SEQUENCE [LARGE SCALE GENOMIC DNA]</scope>
    <source>
        <strain evidence="3 10">HB13667</strain>
    </source>
</reference>
<dbReference type="Proteomes" id="UP000298551">
    <property type="component" value="Chromosome"/>
</dbReference>
<evidence type="ECO:0000313" key="8">
    <source>
        <dbReference type="EMBL" id="QOC98202.1"/>
    </source>
</evidence>
<proteinExistence type="predicted"/>
<dbReference type="Proteomes" id="UP000237230">
    <property type="component" value="Unassembled WGS sequence"/>
</dbReference>
<reference evidence="7 11" key="10">
    <citation type="submission" date="2020-04" db="EMBL/GenBank/DDBJ databases">
        <title>Complete genome sequence of Pseudomonas putida strain JQ581.</title>
        <authorList>
            <person name="Mu Y."/>
        </authorList>
    </citation>
    <scope>NUCLEOTIDE SEQUENCE [LARGE SCALE GENOMIC DNA]</scope>
    <source>
        <strain evidence="7 11">JQ581</strain>
    </source>
</reference>
<reference evidence="2 15" key="9">
    <citation type="submission" date="2019-12" db="EMBL/GenBank/DDBJ databases">
        <title>complete genome sequences of Pseudomonas putida str. WP8-W18-CRE-01 isolated from wastewater treatment plant effluent.</title>
        <authorList>
            <person name="Sekizuka T."/>
            <person name="Itokawa K."/>
            <person name="Yatsu K."/>
            <person name="Inamine Y."/>
            <person name="Kuroda M."/>
        </authorList>
    </citation>
    <scope>NUCLEOTIDE SEQUENCE [LARGE SCALE GENOMIC DNA]</scope>
    <source>
        <strain evidence="2 15">WP8-W18-CRE-01</strain>
    </source>
</reference>
<evidence type="ECO:0000313" key="7">
    <source>
        <dbReference type="EMBL" id="QJQ07922.1"/>
    </source>
</evidence>
<gene>
    <name evidence="7" type="ORF">A3L25_000260</name>
    <name evidence="5" type="ORF">BGP84_18325</name>
    <name evidence="6" type="ORF">E6B08_00290</name>
    <name evidence="9" type="ORF">EFK07_29030</name>
    <name evidence="3" type="ORF">HB13667_09930</name>
    <name evidence="8" type="ORF">ID616_00275</name>
    <name evidence="1" type="ORF">IEC33019_0050</name>
    <name evidence="4" type="ORF">P3W50_29085</name>
    <name evidence="2" type="ORF">WP8W18C01_00480</name>
</gene>
<evidence type="ECO:0000313" key="2">
    <source>
        <dbReference type="EMBL" id="BBT37707.1"/>
    </source>
</evidence>
<evidence type="ECO:0000313" key="5">
    <source>
        <dbReference type="EMBL" id="POG04856.1"/>
    </source>
</evidence>
<organism evidence="3 10">
    <name type="scientific">Pseudomonas putida</name>
    <name type="common">Arthrobacter siderocapsulatus</name>
    <dbReference type="NCBI Taxonomy" id="303"/>
    <lineage>
        <taxon>Bacteria</taxon>
        <taxon>Pseudomonadati</taxon>
        <taxon>Pseudomonadota</taxon>
        <taxon>Gammaproteobacteria</taxon>
        <taxon>Pseudomonadales</taxon>
        <taxon>Pseudomonadaceae</taxon>
        <taxon>Pseudomonas</taxon>
    </lineage>
</organism>
<reference evidence="14" key="8">
    <citation type="submission" date="2019-04" db="EMBL/GenBank/DDBJ databases">
        <title>Genome sequence of Pseudomonas putida 1290, an auxin catabolizing strain.</title>
        <authorList>
            <person name="Laird T.S."/>
            <person name="Leveau J.H.J."/>
        </authorList>
    </citation>
    <scope>NUCLEOTIDE SEQUENCE [LARGE SCALE GENOMIC DNA]</scope>
    <source>
        <strain evidence="14">1290</strain>
    </source>
</reference>
<protein>
    <submittedName>
        <fullName evidence="3">Uncharacterized protein</fullName>
    </submittedName>
</protein>
<evidence type="ECO:0000313" key="9">
    <source>
        <dbReference type="EMBL" id="RNF78201.1"/>
    </source>
</evidence>
<dbReference type="EMBL" id="CP016634">
    <property type="protein sequence ID" value="ANY85664.1"/>
    <property type="molecule type" value="Genomic_DNA"/>
</dbReference>
<evidence type="ECO:0000313" key="6">
    <source>
        <dbReference type="EMBL" id="QCI09963.1"/>
    </source>
</evidence>
<reference evidence="6" key="7">
    <citation type="submission" date="2019-04" db="EMBL/GenBank/DDBJ databases">
        <title>Genome Sequence of Pseudomonas putida 1290, an Auxin Catabolizing Strain.</title>
        <authorList>
            <person name="Laird T.S."/>
            <person name="Leveau J.H.J."/>
        </authorList>
    </citation>
    <scope>NUCLEOTIDE SEQUENCE [LARGE SCALE GENOMIC DNA]</scope>
    <source>
        <strain evidence="6">1290</strain>
    </source>
</reference>
<dbReference type="Proteomes" id="UP000076857">
    <property type="component" value="Chromosome"/>
</dbReference>
<evidence type="ECO:0000313" key="16">
    <source>
        <dbReference type="Proteomes" id="UP000516786"/>
    </source>
</evidence>
<evidence type="ECO:0000313" key="12">
    <source>
        <dbReference type="Proteomes" id="UP000237230"/>
    </source>
</evidence>
<dbReference type="EMBL" id="LKKS01000057">
    <property type="protein sequence ID" value="KPM66200.1"/>
    <property type="molecule type" value="Genomic_DNA"/>
</dbReference>
<dbReference type="Proteomes" id="UP000278162">
    <property type="component" value="Unassembled WGS sequence"/>
</dbReference>
<reference evidence="8 16" key="11">
    <citation type="submission" date="2020-09" db="EMBL/GenBank/DDBJ databases">
        <title>Co-existence of a novel multidrug-resistance efflux pump with carbapenem resistance gene blaVIM-2 in one megaplasmid in Pseudomonas putida.</title>
        <authorList>
            <person name="Peng K."/>
            <person name="Li R."/>
        </authorList>
    </citation>
    <scope>NUCLEOTIDE SEQUENCE [LARGE SCALE GENOMIC DNA]</scope>
    <source>
        <strain evidence="8 16">ZXPA-20</strain>
    </source>
</reference>
<reference evidence="7 11" key="2">
    <citation type="submission" date="2016-04" db="EMBL/GenBank/DDBJ databases">
        <authorList>
            <person name="Qiu J."/>
        </authorList>
    </citation>
    <scope>NUCLEOTIDE SEQUENCE [LARGE SCALE GENOMIC DNA]</scope>
    <source>
        <strain evidence="7 11">JQ581</strain>
    </source>
</reference>
<dbReference type="RefSeq" id="WP_011953109.1">
    <property type="nucleotide sequence ID" value="NZ_AP022055.1"/>
</dbReference>
<dbReference type="EMBL" id="AP022227">
    <property type="protein sequence ID" value="BBT37707.1"/>
    <property type="molecule type" value="Genomic_DNA"/>
</dbReference>
<evidence type="ECO:0000313" key="10">
    <source>
        <dbReference type="Proteomes" id="UP000050437"/>
    </source>
</evidence>
<name>A0A059V6D1_PSEPU</name>
<reference evidence="4" key="12">
    <citation type="submission" date="2023-03" db="EMBL/GenBank/DDBJ databases">
        <title>Draft assemblies of triclosan tolerant bacteria isolated from returned activated sludge.</title>
        <authorList>
            <person name="Van Hamelsveld S."/>
        </authorList>
    </citation>
    <scope>NUCLEOTIDE SEQUENCE</scope>
    <source>
        <strain evidence="4">GW210012_S60</strain>
    </source>
</reference>
<evidence type="ECO:0000313" key="13">
    <source>
        <dbReference type="Proteomes" id="UP000278162"/>
    </source>
</evidence>
<evidence type="ECO:0000313" key="11">
    <source>
        <dbReference type="Proteomes" id="UP000076857"/>
    </source>
</evidence>
<evidence type="ECO:0000313" key="14">
    <source>
        <dbReference type="Proteomes" id="UP000298551"/>
    </source>
</evidence>
<reference evidence="9 13" key="6">
    <citation type="submission" date="2018-10" db="EMBL/GenBank/DDBJ databases">
        <title>An outbreak of IMP-63 producing strain in France.</title>
        <authorList>
            <person name="Bour M."/>
            <person name="Liapis E."/>
            <person name="Plesiat P."/>
        </authorList>
    </citation>
    <scope>NUCLEOTIDE SEQUENCE [LARGE SCALE GENOMIC DNA]</scope>
    <source>
        <strain evidence="9 13">12917</strain>
    </source>
</reference>